<sequence length="163" mass="18069">MPPQGSRTPRFCEGGCCVADFQCCFVVRVLAFVDASFLGGFSCCWCQRTTILVGDEMLDFQVVADVRSWVEVHPVCNMGPTLFGVGDEVYEVLLFDVYFDGAFRSEGDFTLGASEGVLSSRLSLFKDSRFTYTGDHMRILAVILLKQVKEVFDKLVMVVVVCG</sequence>
<evidence type="ECO:0000313" key="1">
    <source>
        <dbReference type="EMBL" id="GEU45223.1"/>
    </source>
</evidence>
<accession>A0A6L2K767</accession>
<name>A0A6L2K767_TANCI</name>
<dbReference type="EMBL" id="BKCJ010001956">
    <property type="protein sequence ID" value="GEU45223.1"/>
    <property type="molecule type" value="Genomic_DNA"/>
</dbReference>
<comment type="caution">
    <text evidence="1">The sequence shown here is derived from an EMBL/GenBank/DDBJ whole genome shotgun (WGS) entry which is preliminary data.</text>
</comment>
<protein>
    <submittedName>
        <fullName evidence="1">Uncharacterized protein</fullName>
    </submittedName>
</protein>
<reference evidence="1" key="1">
    <citation type="journal article" date="2019" name="Sci. Rep.">
        <title>Draft genome of Tanacetum cinerariifolium, the natural source of mosquito coil.</title>
        <authorList>
            <person name="Yamashiro T."/>
            <person name="Shiraishi A."/>
            <person name="Satake H."/>
            <person name="Nakayama K."/>
        </authorList>
    </citation>
    <scope>NUCLEOTIDE SEQUENCE</scope>
</reference>
<organism evidence="1">
    <name type="scientific">Tanacetum cinerariifolium</name>
    <name type="common">Dalmatian daisy</name>
    <name type="synonym">Chrysanthemum cinerariifolium</name>
    <dbReference type="NCBI Taxonomy" id="118510"/>
    <lineage>
        <taxon>Eukaryota</taxon>
        <taxon>Viridiplantae</taxon>
        <taxon>Streptophyta</taxon>
        <taxon>Embryophyta</taxon>
        <taxon>Tracheophyta</taxon>
        <taxon>Spermatophyta</taxon>
        <taxon>Magnoliopsida</taxon>
        <taxon>eudicotyledons</taxon>
        <taxon>Gunneridae</taxon>
        <taxon>Pentapetalae</taxon>
        <taxon>asterids</taxon>
        <taxon>campanulids</taxon>
        <taxon>Asterales</taxon>
        <taxon>Asteraceae</taxon>
        <taxon>Asteroideae</taxon>
        <taxon>Anthemideae</taxon>
        <taxon>Anthemidinae</taxon>
        <taxon>Tanacetum</taxon>
    </lineage>
</organism>
<proteinExistence type="predicted"/>
<gene>
    <name evidence="1" type="ORF">Tci_017201</name>
</gene>
<dbReference type="AlphaFoldDB" id="A0A6L2K767"/>